<keyword evidence="1" id="KW-0813">Transport</keyword>
<sequence>MATLDPTAPLILARGLTKYYEDFSLKAVNLEVAPGEVVGFIGKNGAGKTTTLKALLGLIKLDGGEAQVLSCPSSLLGGAQGNDAKEHLGVVFDSTPYPGSLTVADVSAIGSYAYETWDAPRFWELAREAGLDKDKKVEDLSRGMGMRLQLAMALSHDSRVLVLDEATAGLDPIARDEILEVLRDYVSDGERGILMSSHITSDLEHIADRVVCIDDGAIVFDLARETITDEMGVAHCRTSDLERVQAAGIIDPDAWRQLHKGMSWDLWVPDRFAFQESFPQIPCDPLSIDEYMTLLFKGGDR</sequence>
<feature type="domain" description="ABC transporter" evidence="4">
    <location>
        <begin position="10"/>
        <end position="240"/>
    </location>
</feature>
<evidence type="ECO:0000256" key="3">
    <source>
        <dbReference type="ARBA" id="ARBA00022840"/>
    </source>
</evidence>
<protein>
    <submittedName>
        <fullName evidence="5">ABC transporter ATP-binding protein</fullName>
    </submittedName>
</protein>
<keyword evidence="3 5" id="KW-0067">ATP-binding</keyword>
<dbReference type="InterPro" id="IPR051782">
    <property type="entry name" value="ABC_Transporter_VariousFunc"/>
</dbReference>
<dbReference type="InterPro" id="IPR027417">
    <property type="entry name" value="P-loop_NTPase"/>
</dbReference>
<comment type="caution">
    <text evidence="5">The sequence shown here is derived from an EMBL/GenBank/DDBJ whole genome shotgun (WGS) entry which is preliminary data.</text>
</comment>
<dbReference type="SUPFAM" id="SSF52540">
    <property type="entry name" value="P-loop containing nucleoside triphosphate hydrolases"/>
    <property type="match status" value="1"/>
</dbReference>
<evidence type="ECO:0000313" key="5">
    <source>
        <dbReference type="EMBL" id="TGY62755.1"/>
    </source>
</evidence>
<dbReference type="OrthoDB" id="3177347at2"/>
<proteinExistence type="predicted"/>
<gene>
    <name evidence="5" type="ORF">E5334_04965</name>
</gene>
<dbReference type="RefSeq" id="WP_136012481.1">
    <property type="nucleotide sequence ID" value="NZ_SRYE01000002.1"/>
</dbReference>
<dbReference type="InterPro" id="IPR003593">
    <property type="entry name" value="AAA+_ATPase"/>
</dbReference>
<dbReference type="Pfam" id="PF00005">
    <property type="entry name" value="ABC_tran"/>
    <property type="match status" value="1"/>
</dbReference>
<evidence type="ECO:0000259" key="4">
    <source>
        <dbReference type="PROSITE" id="PS50893"/>
    </source>
</evidence>
<dbReference type="CDD" id="cd03230">
    <property type="entry name" value="ABC_DR_subfamily_A"/>
    <property type="match status" value="1"/>
</dbReference>
<dbReference type="PROSITE" id="PS50893">
    <property type="entry name" value="ABC_TRANSPORTER_2"/>
    <property type="match status" value="1"/>
</dbReference>
<dbReference type="SMART" id="SM00382">
    <property type="entry name" value="AAA"/>
    <property type="match status" value="1"/>
</dbReference>
<dbReference type="PANTHER" id="PTHR42939">
    <property type="entry name" value="ABC TRANSPORTER ATP-BINDING PROTEIN ALBC-RELATED"/>
    <property type="match status" value="1"/>
</dbReference>
<dbReference type="EMBL" id="SRYE01000002">
    <property type="protein sequence ID" value="TGY62755.1"/>
    <property type="molecule type" value="Genomic_DNA"/>
</dbReference>
<dbReference type="AlphaFoldDB" id="A0A4S2F1Y0"/>
<reference evidence="5 6" key="1">
    <citation type="submission" date="2019-04" db="EMBL/GenBank/DDBJ databases">
        <title>Microbes associate with the intestines of laboratory mice.</title>
        <authorList>
            <person name="Navarre W."/>
            <person name="Wong E."/>
            <person name="Huang K."/>
            <person name="Tropini C."/>
            <person name="Ng K."/>
            <person name="Yu B."/>
        </authorList>
    </citation>
    <scope>NUCLEOTIDE SEQUENCE [LARGE SCALE GENOMIC DNA]</scope>
    <source>
        <strain evidence="5 6">NM07_P-09</strain>
    </source>
</reference>
<keyword evidence="6" id="KW-1185">Reference proteome</keyword>
<dbReference type="PANTHER" id="PTHR42939:SF3">
    <property type="entry name" value="ABC TRANSPORTER ATP-BINDING COMPONENT"/>
    <property type="match status" value="1"/>
</dbReference>
<evidence type="ECO:0000313" key="6">
    <source>
        <dbReference type="Proteomes" id="UP000310263"/>
    </source>
</evidence>
<dbReference type="Gene3D" id="3.40.50.300">
    <property type="entry name" value="P-loop containing nucleotide triphosphate hydrolases"/>
    <property type="match status" value="1"/>
</dbReference>
<evidence type="ECO:0000256" key="2">
    <source>
        <dbReference type="ARBA" id="ARBA00022741"/>
    </source>
</evidence>
<name>A0A4S2F1Y0_9ACTN</name>
<dbReference type="GO" id="GO:0016887">
    <property type="term" value="F:ATP hydrolysis activity"/>
    <property type="evidence" value="ECO:0007669"/>
    <property type="project" value="InterPro"/>
</dbReference>
<keyword evidence="2" id="KW-0547">Nucleotide-binding</keyword>
<dbReference type="InterPro" id="IPR003439">
    <property type="entry name" value="ABC_transporter-like_ATP-bd"/>
</dbReference>
<dbReference type="Proteomes" id="UP000310263">
    <property type="component" value="Unassembled WGS sequence"/>
</dbReference>
<organism evidence="5 6">
    <name type="scientific">Muricaecibacterium torontonense</name>
    <dbReference type="NCBI Taxonomy" id="3032871"/>
    <lineage>
        <taxon>Bacteria</taxon>
        <taxon>Bacillati</taxon>
        <taxon>Actinomycetota</taxon>
        <taxon>Coriobacteriia</taxon>
        <taxon>Coriobacteriales</taxon>
        <taxon>Atopobiaceae</taxon>
        <taxon>Muricaecibacterium</taxon>
    </lineage>
</organism>
<evidence type="ECO:0000256" key="1">
    <source>
        <dbReference type="ARBA" id="ARBA00022448"/>
    </source>
</evidence>
<dbReference type="GO" id="GO:0005524">
    <property type="term" value="F:ATP binding"/>
    <property type="evidence" value="ECO:0007669"/>
    <property type="project" value="UniProtKB-KW"/>
</dbReference>
<accession>A0A4S2F1Y0</accession>